<dbReference type="AlphaFoldDB" id="A0A8K0IJG9"/>
<protein>
    <submittedName>
        <fullName evidence="1">Uncharacterized protein</fullName>
    </submittedName>
</protein>
<dbReference type="Proteomes" id="UP000797356">
    <property type="component" value="Chromosome 9"/>
</dbReference>
<comment type="caution">
    <text evidence="1">The sequence shown here is derived from an EMBL/GenBank/DDBJ whole genome shotgun (WGS) entry which is preliminary data.</text>
</comment>
<name>A0A8K0IJG9_COCNU</name>
<dbReference type="EMBL" id="CM017880">
    <property type="protein sequence ID" value="KAG1360591.1"/>
    <property type="molecule type" value="Genomic_DNA"/>
</dbReference>
<gene>
    <name evidence="1" type="ORF">COCNU_09G000540</name>
</gene>
<evidence type="ECO:0000313" key="1">
    <source>
        <dbReference type="EMBL" id="KAG1360591.1"/>
    </source>
</evidence>
<accession>A0A8K0IJG9</accession>
<reference evidence="1" key="2">
    <citation type="submission" date="2019-07" db="EMBL/GenBank/DDBJ databases">
        <authorList>
            <person name="Yang Y."/>
            <person name="Bocs S."/>
            <person name="Baudouin L."/>
        </authorList>
    </citation>
    <scope>NUCLEOTIDE SEQUENCE</scope>
    <source>
        <tissue evidence="1">Spear leaf of Hainan Tall coconut</tissue>
    </source>
</reference>
<dbReference type="OrthoDB" id="801749at2759"/>
<reference evidence="1" key="1">
    <citation type="journal article" date="2017" name="Gigascience">
        <title>The genome draft of coconut (Cocos nucifera).</title>
        <authorList>
            <person name="Xiao Y."/>
            <person name="Xu P."/>
            <person name="Fan H."/>
            <person name="Baudouin L."/>
            <person name="Xia W."/>
            <person name="Bocs S."/>
            <person name="Xu J."/>
            <person name="Li Q."/>
            <person name="Guo A."/>
            <person name="Zhou L."/>
            <person name="Li J."/>
            <person name="Wu Y."/>
            <person name="Ma Z."/>
            <person name="Armero A."/>
            <person name="Issali A.E."/>
            <person name="Liu N."/>
            <person name="Peng M."/>
            <person name="Yang Y."/>
        </authorList>
    </citation>
    <scope>NUCLEOTIDE SEQUENCE</scope>
    <source>
        <tissue evidence="1">Spear leaf of Hainan Tall coconut</tissue>
    </source>
</reference>
<keyword evidence="2" id="KW-1185">Reference proteome</keyword>
<evidence type="ECO:0000313" key="2">
    <source>
        <dbReference type="Proteomes" id="UP000797356"/>
    </source>
</evidence>
<sequence>MHRWKVNKLEEALELGEAVIKATEQKEQLIYAWDEAEKSKTVAKAKLKAIEEFRASDSFEAKVTKGSSVEYEYGFEACKVKVAWLFPRINLSHLQFEDSDDKVEEAPAMLLAPAAKALAPKPIIEVTTETIL</sequence>
<proteinExistence type="predicted"/>
<organism evidence="1 2">
    <name type="scientific">Cocos nucifera</name>
    <name type="common">Coconut palm</name>
    <dbReference type="NCBI Taxonomy" id="13894"/>
    <lineage>
        <taxon>Eukaryota</taxon>
        <taxon>Viridiplantae</taxon>
        <taxon>Streptophyta</taxon>
        <taxon>Embryophyta</taxon>
        <taxon>Tracheophyta</taxon>
        <taxon>Spermatophyta</taxon>
        <taxon>Magnoliopsida</taxon>
        <taxon>Liliopsida</taxon>
        <taxon>Arecaceae</taxon>
        <taxon>Arecoideae</taxon>
        <taxon>Cocoseae</taxon>
        <taxon>Attaleinae</taxon>
        <taxon>Cocos</taxon>
    </lineage>
</organism>